<evidence type="ECO:0000313" key="5">
    <source>
        <dbReference type="Proteomes" id="UP000785679"/>
    </source>
</evidence>
<dbReference type="Pfam" id="PF12799">
    <property type="entry name" value="LRR_4"/>
    <property type="match status" value="1"/>
</dbReference>
<dbReference type="InterPro" id="IPR050836">
    <property type="entry name" value="SDS22/Internalin_LRR"/>
</dbReference>
<gene>
    <name evidence="4" type="ORF">FGO68_gene9687</name>
</gene>
<dbReference type="PANTHER" id="PTHR46652">
    <property type="entry name" value="LEUCINE-RICH REPEAT AND IQ DOMAIN-CONTAINING PROTEIN 1-RELATED"/>
    <property type="match status" value="1"/>
</dbReference>
<dbReference type="PROSITE" id="PS51450">
    <property type="entry name" value="LRR"/>
    <property type="match status" value="2"/>
</dbReference>
<protein>
    <submittedName>
        <fullName evidence="4">Uncharacterized protein</fullName>
    </submittedName>
</protein>
<dbReference type="InterPro" id="IPR025875">
    <property type="entry name" value="Leu-rich_rpt_4"/>
</dbReference>
<evidence type="ECO:0000256" key="2">
    <source>
        <dbReference type="ARBA" id="ARBA00022737"/>
    </source>
</evidence>
<dbReference type="AlphaFoldDB" id="A0A8J8TBB7"/>
<dbReference type="CDD" id="cd21340">
    <property type="entry name" value="PPP1R42"/>
    <property type="match status" value="1"/>
</dbReference>
<dbReference type="InterPro" id="IPR001611">
    <property type="entry name" value="Leu-rich_rpt"/>
</dbReference>
<reference evidence="4" key="1">
    <citation type="submission" date="2019-06" db="EMBL/GenBank/DDBJ databases">
        <authorList>
            <person name="Zheng W."/>
        </authorList>
    </citation>
    <scope>NUCLEOTIDE SEQUENCE</scope>
    <source>
        <strain evidence="4">QDHG01</strain>
    </source>
</reference>
<organism evidence="4 5">
    <name type="scientific">Halteria grandinella</name>
    <dbReference type="NCBI Taxonomy" id="5974"/>
    <lineage>
        <taxon>Eukaryota</taxon>
        <taxon>Sar</taxon>
        <taxon>Alveolata</taxon>
        <taxon>Ciliophora</taxon>
        <taxon>Intramacronucleata</taxon>
        <taxon>Spirotrichea</taxon>
        <taxon>Stichotrichia</taxon>
        <taxon>Sporadotrichida</taxon>
        <taxon>Halteriidae</taxon>
        <taxon>Halteria</taxon>
    </lineage>
</organism>
<dbReference type="Gene3D" id="3.80.10.10">
    <property type="entry name" value="Ribonuclease Inhibitor"/>
    <property type="match status" value="2"/>
</dbReference>
<comment type="caution">
    <text evidence="4">The sequence shown here is derived from an EMBL/GenBank/DDBJ whole genome shotgun (WGS) entry which is preliminary data.</text>
</comment>
<evidence type="ECO:0000256" key="3">
    <source>
        <dbReference type="SAM" id="MobiDB-lite"/>
    </source>
</evidence>
<dbReference type="SMART" id="SM00369">
    <property type="entry name" value="LRR_TYP"/>
    <property type="match status" value="5"/>
</dbReference>
<keyword evidence="1" id="KW-0433">Leucine-rich repeat</keyword>
<dbReference type="InterPro" id="IPR003591">
    <property type="entry name" value="Leu-rich_rpt_typical-subtyp"/>
</dbReference>
<dbReference type="OrthoDB" id="313431at2759"/>
<accession>A0A8J8TBB7</accession>
<feature type="region of interest" description="Disordered" evidence="3">
    <location>
        <begin position="75"/>
        <end position="101"/>
    </location>
</feature>
<dbReference type="InterPro" id="IPR032675">
    <property type="entry name" value="LRR_dom_sf"/>
</dbReference>
<dbReference type="Proteomes" id="UP000785679">
    <property type="component" value="Unassembled WGS sequence"/>
</dbReference>
<name>A0A8J8TBB7_HALGN</name>
<dbReference type="EMBL" id="RRYP01000033">
    <property type="protein sequence ID" value="TNV88203.1"/>
    <property type="molecule type" value="Genomic_DNA"/>
</dbReference>
<keyword evidence="2" id="KW-0677">Repeat</keyword>
<proteinExistence type="predicted"/>
<keyword evidence="5" id="KW-1185">Reference proteome</keyword>
<dbReference type="SMART" id="SM00365">
    <property type="entry name" value="LRR_SD22"/>
    <property type="match status" value="3"/>
</dbReference>
<evidence type="ECO:0000256" key="1">
    <source>
        <dbReference type="ARBA" id="ARBA00022614"/>
    </source>
</evidence>
<dbReference type="PANTHER" id="PTHR46652:SF3">
    <property type="entry name" value="LEUCINE-RICH REPEAT-CONTAINING PROTEIN 9"/>
    <property type="match status" value="1"/>
</dbReference>
<dbReference type="SUPFAM" id="SSF52058">
    <property type="entry name" value="L domain-like"/>
    <property type="match status" value="1"/>
</dbReference>
<evidence type="ECO:0000313" key="4">
    <source>
        <dbReference type="EMBL" id="TNV88203.1"/>
    </source>
</evidence>
<sequence length="525" mass="59770">MELQEEIQEQPNEFDVLAHLPISEEEAEILAENGFDDVDSLKFLDLNTLVALGISDPQAVYDACQDLLSQFVDEGEVPQEEQEEEEGEQQYQEDGEQEYEYDGQQLGQDVDDQQSPEKIVNIEVKSPKIITQAMIIQTLQSQQSKLSNAAAANYLKTMKGQHLQQTLQKLTHLHLNNKRLQRIGEDIQKLCGNLRVLYLFDNYIDKIDGLNTLKNIVQLSLYNNQITIMEGFDGLPMLKKLYLEKNRISRLEGLTACRQLEELYLSQQDTQSDFSFDEYSLAAIAGSLKYLDLSQARVSEPMPLYYLERVEVLILKKNRIVDFEDQVCPMLQTMNALRQLDLTDNPVTQIPKYRDQVIILTGQRLQEIDNKKVTQQERSYLMQLVQRKQRTAMGGPTEKKEEVKHAKTANFEIAGKNKTIHMQSDLPMHTHTQMYQMAGTQNGSDSETQNQFYSPLDDNHKGVFKQRTNIANISYQNNANVKKRSVNLNGNADFSAAGLAHQGTKHVPSIMGGAGMVSKVGQMKR</sequence>